<reference evidence="1" key="2">
    <citation type="submission" date="2013-04" db="UniProtKB">
        <authorList>
            <consortium name="EnsemblPlants"/>
        </authorList>
    </citation>
    <scope>IDENTIFICATION</scope>
</reference>
<dbReference type="eggNOG" id="ENOG502QQ6H">
    <property type="taxonomic scope" value="Eukaryota"/>
</dbReference>
<reference evidence="1" key="1">
    <citation type="journal article" date="2013" name="Nat. Commun.">
        <title>Whole-genome sequencing of Oryza brachyantha reveals mechanisms underlying Oryza genome evolution.</title>
        <authorList>
            <person name="Chen J."/>
            <person name="Huang Q."/>
            <person name="Gao D."/>
            <person name="Wang J."/>
            <person name="Lang Y."/>
            <person name="Liu T."/>
            <person name="Li B."/>
            <person name="Bai Z."/>
            <person name="Luis Goicoechea J."/>
            <person name="Liang C."/>
            <person name="Chen C."/>
            <person name="Zhang W."/>
            <person name="Sun S."/>
            <person name="Liao Y."/>
            <person name="Zhang X."/>
            <person name="Yang L."/>
            <person name="Song C."/>
            <person name="Wang M."/>
            <person name="Shi J."/>
            <person name="Liu G."/>
            <person name="Liu J."/>
            <person name="Zhou H."/>
            <person name="Zhou W."/>
            <person name="Yu Q."/>
            <person name="An N."/>
            <person name="Chen Y."/>
            <person name="Cai Q."/>
            <person name="Wang B."/>
            <person name="Liu B."/>
            <person name="Min J."/>
            <person name="Huang Y."/>
            <person name="Wu H."/>
            <person name="Li Z."/>
            <person name="Zhang Y."/>
            <person name="Yin Y."/>
            <person name="Song W."/>
            <person name="Jiang J."/>
            <person name="Jackson S.A."/>
            <person name="Wing R.A."/>
            <person name="Wang J."/>
            <person name="Chen M."/>
        </authorList>
    </citation>
    <scope>NUCLEOTIDE SEQUENCE [LARGE SCALE GENOMIC DNA]</scope>
    <source>
        <strain evidence="1">cv. IRGC 101232</strain>
    </source>
</reference>
<evidence type="ECO:0000313" key="2">
    <source>
        <dbReference type="Proteomes" id="UP000006038"/>
    </source>
</evidence>
<dbReference type="HOGENOM" id="CLU_1909882_0_0_1"/>
<protein>
    <submittedName>
        <fullName evidence="1">Uncharacterized protein</fullName>
    </submittedName>
</protein>
<dbReference type="Proteomes" id="UP000006038">
    <property type="component" value="Chromosome 11"/>
</dbReference>
<dbReference type="InterPro" id="IPR045012">
    <property type="entry name" value="NLP"/>
</dbReference>
<dbReference type="PANTHER" id="PTHR32002:SF45">
    <property type="entry name" value="PB1 DOMAIN-CONTAINING PROTEIN"/>
    <property type="match status" value="1"/>
</dbReference>
<dbReference type="EnsemblPlants" id="OB11G17140.1">
    <property type="protein sequence ID" value="OB11G17140.1"/>
    <property type="gene ID" value="OB11G17140"/>
</dbReference>
<dbReference type="GO" id="GO:0003700">
    <property type="term" value="F:DNA-binding transcription factor activity"/>
    <property type="evidence" value="ECO:0007669"/>
    <property type="project" value="InterPro"/>
</dbReference>
<dbReference type="AlphaFoldDB" id="J3N7C8"/>
<keyword evidence="2" id="KW-1185">Reference proteome</keyword>
<dbReference type="STRING" id="4533.J3N7C8"/>
<evidence type="ECO:0000313" key="1">
    <source>
        <dbReference type="EnsemblPlants" id="OB11G17140.1"/>
    </source>
</evidence>
<dbReference type="Gramene" id="OB11G17140.1">
    <property type="protein sequence ID" value="OB11G17140.1"/>
    <property type="gene ID" value="OB11G17140"/>
</dbReference>
<sequence length="133" mass="14957">MELFTFSAQRGPGLFAWLPGRVFMSGMPEWTSNVMYYHGSEYLRVDYAARHEVRGSLAMPVFNSGGGSCCAVLEVIMTREKDSFCSDMVNVSNALQGNLDQCASLDQLDVLVCLQNIYSKPMWYTHLHKSLMV</sequence>
<accession>J3N7C8</accession>
<dbReference type="PANTHER" id="PTHR32002">
    <property type="entry name" value="PROTEIN NLP8"/>
    <property type="match status" value="1"/>
</dbReference>
<organism evidence="1">
    <name type="scientific">Oryza brachyantha</name>
    <name type="common">malo sina</name>
    <dbReference type="NCBI Taxonomy" id="4533"/>
    <lineage>
        <taxon>Eukaryota</taxon>
        <taxon>Viridiplantae</taxon>
        <taxon>Streptophyta</taxon>
        <taxon>Embryophyta</taxon>
        <taxon>Tracheophyta</taxon>
        <taxon>Spermatophyta</taxon>
        <taxon>Magnoliopsida</taxon>
        <taxon>Liliopsida</taxon>
        <taxon>Poales</taxon>
        <taxon>Poaceae</taxon>
        <taxon>BOP clade</taxon>
        <taxon>Oryzoideae</taxon>
        <taxon>Oryzeae</taxon>
        <taxon>Oryzinae</taxon>
        <taxon>Oryza</taxon>
    </lineage>
</organism>
<name>J3N7C8_ORYBR</name>
<proteinExistence type="predicted"/>